<comment type="caution">
    <text evidence="7">The sequence shown here is derived from an EMBL/GenBank/DDBJ whole genome shotgun (WGS) entry which is preliminary data.</text>
</comment>
<feature type="region of interest" description="Disordered" evidence="6">
    <location>
        <begin position="64"/>
        <end position="107"/>
    </location>
</feature>
<dbReference type="InterPro" id="IPR044957">
    <property type="entry name" value="Ribosomal_bL32_bact"/>
</dbReference>
<accession>A0A2M7R7M3</accession>
<comment type="similarity">
    <text evidence="1 5">Belongs to the bacterial ribosomal protein bL32 family.</text>
</comment>
<dbReference type="SUPFAM" id="SSF57829">
    <property type="entry name" value="Zn-binding ribosomal proteins"/>
    <property type="match status" value="1"/>
</dbReference>
<sequence>MTVPKQRHTKSRRNKRRSHLYLMRSTLVKCPKCGKPKLPHTICWNCGYYKNREVIDVLKKLTKKERKKKEKEMKEKEKTITRPKLASAERVPEKKAKPLTMEELSKK</sequence>
<dbReference type="Pfam" id="PF01783">
    <property type="entry name" value="Ribosomal_L32p"/>
    <property type="match status" value="1"/>
</dbReference>
<name>A0A2M7R7M3_9BACT</name>
<gene>
    <name evidence="5 7" type="primary">rpmF</name>
    <name evidence="7" type="ORF">COY73_00900</name>
</gene>
<keyword evidence="3 5" id="KW-0687">Ribonucleoprotein</keyword>
<dbReference type="NCBIfam" id="TIGR01031">
    <property type="entry name" value="rpmF_bact"/>
    <property type="match status" value="1"/>
</dbReference>
<evidence type="ECO:0000256" key="2">
    <source>
        <dbReference type="ARBA" id="ARBA00022980"/>
    </source>
</evidence>
<dbReference type="GO" id="GO:0006412">
    <property type="term" value="P:translation"/>
    <property type="evidence" value="ECO:0007669"/>
    <property type="project" value="UniProtKB-UniRule"/>
</dbReference>
<proteinExistence type="inferred from homology"/>
<evidence type="ECO:0000313" key="7">
    <source>
        <dbReference type="EMBL" id="PIY89447.1"/>
    </source>
</evidence>
<keyword evidence="2 5" id="KW-0689">Ribosomal protein</keyword>
<dbReference type="PANTHER" id="PTHR35534:SF1">
    <property type="entry name" value="LARGE RIBOSOMAL SUBUNIT PROTEIN BL32"/>
    <property type="match status" value="1"/>
</dbReference>
<dbReference type="Proteomes" id="UP000230767">
    <property type="component" value="Unassembled WGS sequence"/>
</dbReference>
<evidence type="ECO:0000256" key="6">
    <source>
        <dbReference type="SAM" id="MobiDB-lite"/>
    </source>
</evidence>
<feature type="compositionally biased region" description="Basic and acidic residues" evidence="6">
    <location>
        <begin position="70"/>
        <end position="80"/>
    </location>
</feature>
<dbReference type="GO" id="GO:0015934">
    <property type="term" value="C:large ribosomal subunit"/>
    <property type="evidence" value="ECO:0007669"/>
    <property type="project" value="InterPro"/>
</dbReference>
<protein>
    <recommendedName>
        <fullName evidence="4 5">Large ribosomal subunit protein bL32</fullName>
    </recommendedName>
</protein>
<dbReference type="EMBL" id="PFLW01000024">
    <property type="protein sequence ID" value="PIY89447.1"/>
    <property type="molecule type" value="Genomic_DNA"/>
</dbReference>
<reference evidence="8" key="1">
    <citation type="submission" date="2017-09" db="EMBL/GenBank/DDBJ databases">
        <title>Depth-based differentiation of microbial function through sediment-hosted aquifers and enrichment of novel symbionts in the deep terrestrial subsurface.</title>
        <authorList>
            <person name="Probst A.J."/>
            <person name="Ladd B."/>
            <person name="Jarett J.K."/>
            <person name="Geller-Mcgrath D.E."/>
            <person name="Sieber C.M.K."/>
            <person name="Emerson J.B."/>
            <person name="Anantharaman K."/>
            <person name="Thomas B.C."/>
            <person name="Malmstrom R."/>
            <person name="Stieglmeier M."/>
            <person name="Klingl A."/>
            <person name="Woyke T."/>
            <person name="Ryan C.M."/>
            <person name="Banfield J.F."/>
        </authorList>
    </citation>
    <scope>NUCLEOTIDE SEQUENCE [LARGE SCALE GENOMIC DNA]</scope>
</reference>
<dbReference type="InterPro" id="IPR011332">
    <property type="entry name" value="Ribosomal_zn-bd"/>
</dbReference>
<evidence type="ECO:0000256" key="1">
    <source>
        <dbReference type="ARBA" id="ARBA00008560"/>
    </source>
</evidence>
<dbReference type="InterPro" id="IPR002677">
    <property type="entry name" value="Ribosomal_bL32"/>
</dbReference>
<evidence type="ECO:0000256" key="3">
    <source>
        <dbReference type="ARBA" id="ARBA00023274"/>
    </source>
</evidence>
<evidence type="ECO:0000313" key="8">
    <source>
        <dbReference type="Proteomes" id="UP000230767"/>
    </source>
</evidence>
<evidence type="ECO:0000256" key="4">
    <source>
        <dbReference type="ARBA" id="ARBA00035178"/>
    </source>
</evidence>
<evidence type="ECO:0000256" key="5">
    <source>
        <dbReference type="HAMAP-Rule" id="MF_00340"/>
    </source>
</evidence>
<dbReference type="PANTHER" id="PTHR35534">
    <property type="entry name" value="50S RIBOSOMAL PROTEIN L32"/>
    <property type="match status" value="1"/>
</dbReference>
<organism evidence="7 8">
    <name type="scientific">Candidatus Nealsonbacteria bacterium CG_4_10_14_0_8_um_filter_37_14</name>
    <dbReference type="NCBI Taxonomy" id="1974684"/>
    <lineage>
        <taxon>Bacteria</taxon>
        <taxon>Candidatus Nealsoniibacteriota</taxon>
    </lineage>
</organism>
<dbReference type="GO" id="GO:0003735">
    <property type="term" value="F:structural constituent of ribosome"/>
    <property type="evidence" value="ECO:0007669"/>
    <property type="project" value="InterPro"/>
</dbReference>
<dbReference type="HAMAP" id="MF_00340">
    <property type="entry name" value="Ribosomal_bL32"/>
    <property type="match status" value="1"/>
</dbReference>
<dbReference type="AlphaFoldDB" id="A0A2M7R7M3"/>